<evidence type="ECO:0000313" key="11">
    <source>
        <dbReference type="Proteomes" id="UP001198163"/>
    </source>
</evidence>
<evidence type="ECO:0000313" key="10">
    <source>
        <dbReference type="EMBL" id="MCD1656203.1"/>
    </source>
</evidence>
<comment type="similarity">
    <text evidence="5">Belongs to the soluble Thoeris ThsA family.</text>
</comment>
<protein>
    <recommendedName>
        <fullName evidence="6">NAD(+) hydrolase ThsA</fullName>
        <ecNumber evidence="4">3.2.2.5</ecNumber>
    </recommendedName>
</protein>
<organism evidence="10 11">
    <name type="scientific">Teretinema zuelzerae</name>
    <dbReference type="NCBI Taxonomy" id="156"/>
    <lineage>
        <taxon>Bacteria</taxon>
        <taxon>Pseudomonadati</taxon>
        <taxon>Spirochaetota</taxon>
        <taxon>Spirochaetia</taxon>
        <taxon>Spirochaetales</taxon>
        <taxon>Treponemataceae</taxon>
        <taxon>Teretinema</taxon>
    </lineage>
</organism>
<evidence type="ECO:0000256" key="2">
    <source>
        <dbReference type="ARBA" id="ARBA00023027"/>
    </source>
</evidence>
<dbReference type="EMBL" id="JAINWA010000003">
    <property type="protein sequence ID" value="MCD1656203.1"/>
    <property type="molecule type" value="Genomic_DNA"/>
</dbReference>
<dbReference type="InterPro" id="IPR041486">
    <property type="entry name" value="ThsA_STALD"/>
</dbReference>
<comment type="catalytic activity">
    <reaction evidence="7">
        <text>NAD(+) + H2O = ADP-D-ribose + nicotinamide + H(+)</text>
        <dbReference type="Rhea" id="RHEA:16301"/>
        <dbReference type="ChEBI" id="CHEBI:15377"/>
        <dbReference type="ChEBI" id="CHEBI:15378"/>
        <dbReference type="ChEBI" id="CHEBI:17154"/>
        <dbReference type="ChEBI" id="CHEBI:57540"/>
        <dbReference type="ChEBI" id="CHEBI:57967"/>
        <dbReference type="EC" id="3.2.2.5"/>
    </reaction>
    <physiologicalReaction direction="left-to-right" evidence="7">
        <dbReference type="Rhea" id="RHEA:16302"/>
    </physiologicalReaction>
</comment>
<keyword evidence="1" id="KW-0378">Hydrolase</keyword>
<dbReference type="GO" id="GO:0003953">
    <property type="term" value="F:NAD+ nucleosidase activity"/>
    <property type="evidence" value="ECO:0007669"/>
    <property type="project" value="UniProtKB-EC"/>
</dbReference>
<dbReference type="InterPro" id="IPR029035">
    <property type="entry name" value="DHS-like_NAD/FAD-binding_dom"/>
</dbReference>
<reference evidence="10" key="1">
    <citation type="submission" date="2021-08" db="EMBL/GenBank/DDBJ databases">
        <title>Comparative analyses of Brucepasteria parasyntrophica and Teretinema zuelzerae.</title>
        <authorList>
            <person name="Song Y."/>
            <person name="Brune A."/>
        </authorList>
    </citation>
    <scope>NUCLEOTIDE SEQUENCE</scope>
    <source>
        <strain evidence="10">DSM 1903</strain>
    </source>
</reference>
<dbReference type="GO" id="GO:0051607">
    <property type="term" value="P:defense response to virus"/>
    <property type="evidence" value="ECO:0007669"/>
    <property type="project" value="UniProtKB-KW"/>
</dbReference>
<feature type="domain" description="Deacetylase sirtuin-type" evidence="9">
    <location>
        <begin position="1"/>
        <end position="277"/>
    </location>
</feature>
<comment type="caution">
    <text evidence="8">Lacks conserved residue(s) required for the propagation of feature annotation.</text>
</comment>
<dbReference type="Pfam" id="PF18185">
    <property type="entry name" value="STALD"/>
    <property type="match status" value="1"/>
</dbReference>
<dbReference type="InterPro" id="IPR026590">
    <property type="entry name" value="Ssirtuin_cat_dom"/>
</dbReference>
<dbReference type="EC" id="3.2.2.5" evidence="4"/>
<evidence type="ECO:0000256" key="1">
    <source>
        <dbReference type="ARBA" id="ARBA00022801"/>
    </source>
</evidence>
<evidence type="ECO:0000256" key="8">
    <source>
        <dbReference type="PROSITE-ProRule" id="PRU00236"/>
    </source>
</evidence>
<gene>
    <name evidence="10" type="ORF">K7J14_16030</name>
</gene>
<evidence type="ECO:0000256" key="5">
    <source>
        <dbReference type="ARBA" id="ARBA00035014"/>
    </source>
</evidence>
<dbReference type="Pfam" id="PF13289">
    <property type="entry name" value="SIR2_2"/>
    <property type="match status" value="1"/>
</dbReference>
<comment type="caution">
    <text evidence="10">The sequence shown here is derived from an EMBL/GenBank/DDBJ whole genome shotgun (WGS) entry which is preliminary data.</text>
</comment>
<evidence type="ECO:0000256" key="6">
    <source>
        <dbReference type="ARBA" id="ARBA00035033"/>
    </source>
</evidence>
<evidence type="ECO:0000259" key="9">
    <source>
        <dbReference type="PROSITE" id="PS50305"/>
    </source>
</evidence>
<evidence type="ECO:0000256" key="4">
    <source>
        <dbReference type="ARBA" id="ARBA00034327"/>
    </source>
</evidence>
<evidence type="ECO:0000256" key="3">
    <source>
        <dbReference type="ARBA" id="ARBA00023118"/>
    </source>
</evidence>
<evidence type="ECO:0000256" key="7">
    <source>
        <dbReference type="ARBA" id="ARBA00047575"/>
    </source>
</evidence>
<dbReference type="AlphaFoldDB" id="A0AAE3JK39"/>
<dbReference type="PROSITE" id="PS50305">
    <property type="entry name" value="SIRTUIN"/>
    <property type="match status" value="1"/>
</dbReference>
<sequence>MKLDRDIESFINNYVKALKEKNAVAFIGSGMSVSQGFFDWKKLLKPVADKLGLDINDEQHDLTSLAQFFVDDHGGVRGELDQILVEEYGKTKMSVSDNHRILARLPIQIYWTTNYDRLIENALLEQGKTPDIKKAQSDLTVNLPKRDAIIYKMHGDIETVSETVLTKHEYEDYNKKRELFSNAFKSDYVSRTFLFIGFSFTDPNLDYLISRIRTTLGQNIKPDYYFIKKETDTRLQRRQELRANSLKKYGLNPLWINEYPEITTILKEVESRFLRTTILISGSAENYGSFGEKRAVELLHDLSKSLSNNSYKILTGFGWGVGSAVINGVLDNMESERNQNMDNYLIMRPFPQFETHGKNLKELWVEYRKRFIPLAGIAIFVFGNRKNKTTGVLEEATGVIDEFNIAFENGLLLIPIGATGFVSKCLWDQIIASFKDFFPNHEYLLDDFKLLGDTTIDNSVIIKTVLKIINTLNSRQ</sequence>
<dbReference type="RefSeq" id="WP_230758799.1">
    <property type="nucleotide sequence ID" value="NZ_JAINWA010000003.1"/>
</dbReference>
<name>A0AAE3JK39_9SPIR</name>
<dbReference type="SUPFAM" id="SSF52467">
    <property type="entry name" value="DHS-like NAD/FAD-binding domain"/>
    <property type="match status" value="1"/>
</dbReference>
<keyword evidence="11" id="KW-1185">Reference proteome</keyword>
<dbReference type="Proteomes" id="UP001198163">
    <property type="component" value="Unassembled WGS sequence"/>
</dbReference>
<accession>A0AAE3JK39</accession>
<keyword evidence="3" id="KW-0051">Antiviral defense</keyword>
<proteinExistence type="inferred from homology"/>
<keyword evidence="2" id="KW-0520">NAD</keyword>